<dbReference type="GO" id="GO:0003735">
    <property type="term" value="F:structural constituent of ribosome"/>
    <property type="evidence" value="ECO:0007669"/>
    <property type="project" value="InterPro"/>
</dbReference>
<evidence type="ECO:0000256" key="4">
    <source>
        <dbReference type="ARBA" id="ARBA00022980"/>
    </source>
</evidence>
<dbReference type="PANTHER" id="PTHR12899">
    <property type="entry name" value="39S RIBOSOMAL PROTEIN L18, MITOCHONDRIAL"/>
    <property type="match status" value="1"/>
</dbReference>
<comment type="function">
    <text evidence="7">This is one of the proteins that bind and probably mediate the attachment of the 5S RNA into the large ribosomal subunit, where it forms part of the central protuberance.</text>
</comment>
<evidence type="ECO:0000256" key="1">
    <source>
        <dbReference type="ARBA" id="ARBA00007116"/>
    </source>
</evidence>
<evidence type="ECO:0000313" key="9">
    <source>
        <dbReference type="Proteomes" id="UP000176198"/>
    </source>
</evidence>
<dbReference type="AlphaFoldDB" id="A0A1F7WJ26"/>
<gene>
    <name evidence="7" type="primary">rplR</name>
    <name evidence="8" type="ORF">A2115_01840</name>
</gene>
<keyword evidence="4 7" id="KW-0689">Ribosomal protein</keyword>
<dbReference type="PANTHER" id="PTHR12899:SF3">
    <property type="entry name" value="LARGE RIBOSOMAL SUBUNIT PROTEIN UL18M"/>
    <property type="match status" value="1"/>
</dbReference>
<reference evidence="8 9" key="1">
    <citation type="journal article" date="2016" name="Nat. Commun.">
        <title>Thousands of microbial genomes shed light on interconnected biogeochemical processes in an aquifer system.</title>
        <authorList>
            <person name="Anantharaman K."/>
            <person name="Brown C.T."/>
            <person name="Hug L.A."/>
            <person name="Sharon I."/>
            <person name="Castelle C.J."/>
            <person name="Probst A.J."/>
            <person name="Thomas B.C."/>
            <person name="Singh A."/>
            <person name="Wilkins M.J."/>
            <person name="Karaoz U."/>
            <person name="Brodie E.L."/>
            <person name="Williams K.H."/>
            <person name="Hubbard S.S."/>
            <person name="Banfield J.F."/>
        </authorList>
    </citation>
    <scope>NUCLEOTIDE SEQUENCE [LARGE SCALE GENOMIC DNA]</scope>
</reference>
<dbReference type="InterPro" id="IPR004389">
    <property type="entry name" value="Ribosomal_uL18_bac-type"/>
</dbReference>
<evidence type="ECO:0000256" key="5">
    <source>
        <dbReference type="ARBA" id="ARBA00023274"/>
    </source>
</evidence>
<dbReference type="HAMAP" id="MF_01337_B">
    <property type="entry name" value="Ribosomal_uL18_B"/>
    <property type="match status" value="1"/>
</dbReference>
<dbReference type="EMBL" id="MGFJ01000014">
    <property type="protein sequence ID" value="OGM02800.1"/>
    <property type="molecule type" value="Genomic_DNA"/>
</dbReference>
<dbReference type="CDD" id="cd00432">
    <property type="entry name" value="Ribosomal_L18_L5e"/>
    <property type="match status" value="1"/>
</dbReference>
<dbReference type="STRING" id="1802471.A2115_01840"/>
<protein>
    <recommendedName>
        <fullName evidence="6 7">Large ribosomal subunit protein uL18</fullName>
    </recommendedName>
</protein>
<comment type="subunit">
    <text evidence="7">Part of the 50S ribosomal subunit; part of the 5S rRNA/L5/L18/L25 subcomplex. Contacts the 5S and 23S rRNAs.</text>
</comment>
<comment type="similarity">
    <text evidence="1 7">Belongs to the universal ribosomal protein uL18 family.</text>
</comment>
<keyword evidence="3 7" id="KW-0694">RNA-binding</keyword>
<proteinExistence type="inferred from homology"/>
<dbReference type="GO" id="GO:0022625">
    <property type="term" value="C:cytosolic large ribosomal subunit"/>
    <property type="evidence" value="ECO:0007669"/>
    <property type="project" value="TreeGrafter"/>
</dbReference>
<keyword evidence="2 7" id="KW-0699">rRNA-binding</keyword>
<evidence type="ECO:0000256" key="7">
    <source>
        <dbReference type="HAMAP-Rule" id="MF_01337"/>
    </source>
</evidence>
<comment type="caution">
    <text evidence="8">The sequence shown here is derived from an EMBL/GenBank/DDBJ whole genome shotgun (WGS) entry which is preliminary data.</text>
</comment>
<dbReference type="InterPro" id="IPR005484">
    <property type="entry name" value="Ribosomal_uL18_bac/plant/anim"/>
</dbReference>
<dbReference type="SUPFAM" id="SSF53137">
    <property type="entry name" value="Translational machinery components"/>
    <property type="match status" value="1"/>
</dbReference>
<name>A0A1F7WJ26_9BACT</name>
<evidence type="ECO:0000313" key="8">
    <source>
        <dbReference type="EMBL" id="OGM02800.1"/>
    </source>
</evidence>
<dbReference type="Proteomes" id="UP000176198">
    <property type="component" value="Unassembled WGS sequence"/>
</dbReference>
<organism evidence="8 9">
    <name type="scientific">Candidatus Woesebacteria bacterium GWA1_41_8</name>
    <dbReference type="NCBI Taxonomy" id="1802471"/>
    <lineage>
        <taxon>Bacteria</taxon>
        <taxon>Candidatus Woeseibacteriota</taxon>
    </lineage>
</organism>
<dbReference type="FunFam" id="3.30.420.100:FF:000001">
    <property type="entry name" value="50S ribosomal protein L18"/>
    <property type="match status" value="1"/>
</dbReference>
<accession>A0A1F7WJ26</accession>
<dbReference type="Gene3D" id="3.30.420.100">
    <property type="match status" value="1"/>
</dbReference>
<dbReference type="Pfam" id="PF00861">
    <property type="entry name" value="Ribosomal_L18p"/>
    <property type="match status" value="1"/>
</dbReference>
<keyword evidence="5 7" id="KW-0687">Ribonucleoprotein</keyword>
<dbReference type="InterPro" id="IPR057268">
    <property type="entry name" value="Ribosomal_L18"/>
</dbReference>
<evidence type="ECO:0000256" key="2">
    <source>
        <dbReference type="ARBA" id="ARBA00022730"/>
    </source>
</evidence>
<evidence type="ECO:0000256" key="6">
    <source>
        <dbReference type="ARBA" id="ARBA00035197"/>
    </source>
</evidence>
<dbReference type="NCBIfam" id="TIGR00060">
    <property type="entry name" value="L18_bact"/>
    <property type="match status" value="1"/>
</dbReference>
<dbReference type="GO" id="GO:0006412">
    <property type="term" value="P:translation"/>
    <property type="evidence" value="ECO:0007669"/>
    <property type="project" value="UniProtKB-UniRule"/>
</dbReference>
<sequence length="117" mass="13118">MNTLKRHKKRAVRTRSKISVTGQRPRLTVFRSNKQIYAQLIDDTKGKTLVAFSSKNLDVKTVKGKTKQEISILVGEGVAKMARTKKISKIVFDKGPYKYHGRVKSVAEGARKGGLIF</sequence>
<dbReference type="GO" id="GO:0008097">
    <property type="term" value="F:5S rRNA binding"/>
    <property type="evidence" value="ECO:0007669"/>
    <property type="project" value="TreeGrafter"/>
</dbReference>
<evidence type="ECO:0000256" key="3">
    <source>
        <dbReference type="ARBA" id="ARBA00022884"/>
    </source>
</evidence>